<comment type="caution">
    <text evidence="4">The sequence shown here is derived from an EMBL/GenBank/DDBJ whole genome shotgun (WGS) entry which is preliminary data.</text>
</comment>
<dbReference type="Pfam" id="PF19278">
    <property type="entry name" value="Hydant_A_C"/>
    <property type="match status" value="1"/>
</dbReference>
<evidence type="ECO:0000259" key="1">
    <source>
        <dbReference type="Pfam" id="PF01968"/>
    </source>
</evidence>
<dbReference type="InterPro" id="IPR049517">
    <property type="entry name" value="ACX-like_C"/>
</dbReference>
<feature type="domain" description="Acetophenone carboxylase-like C-terminal" evidence="3">
    <location>
        <begin position="545"/>
        <end position="685"/>
    </location>
</feature>
<dbReference type="PANTHER" id="PTHR11365">
    <property type="entry name" value="5-OXOPROLINASE RELATED"/>
    <property type="match status" value="1"/>
</dbReference>
<feature type="domain" description="Hydantoinase A/oxoprolinase" evidence="1">
    <location>
        <begin position="209"/>
        <end position="493"/>
    </location>
</feature>
<feature type="domain" description="Hydantoinase/oxoprolinase N-terminal" evidence="2">
    <location>
        <begin position="2"/>
        <end position="187"/>
    </location>
</feature>
<dbReference type="Pfam" id="PF01968">
    <property type="entry name" value="Hydantoinase_A"/>
    <property type="match status" value="1"/>
</dbReference>
<dbReference type="InterPro" id="IPR002821">
    <property type="entry name" value="Hydantoinase_A"/>
</dbReference>
<dbReference type="AlphaFoldDB" id="L8P6Z4"/>
<dbReference type="EMBL" id="AMLP01000251">
    <property type="protein sequence ID" value="ELS51062.1"/>
    <property type="molecule type" value="Genomic_DNA"/>
</dbReference>
<dbReference type="PATRIC" id="fig|1160705.3.peg.7900"/>
<dbReference type="InterPro" id="IPR008040">
    <property type="entry name" value="Hydant_A_N"/>
</dbReference>
<gene>
    <name evidence="4" type="ORF">STVIR_7991</name>
</gene>
<dbReference type="Proteomes" id="UP000011205">
    <property type="component" value="Unassembled WGS sequence"/>
</dbReference>
<evidence type="ECO:0000313" key="5">
    <source>
        <dbReference type="Proteomes" id="UP000011205"/>
    </source>
</evidence>
<protein>
    <submittedName>
        <fullName evidence="4">Putative 5-oxoprolinase (ATP-hydrolyzing)</fullName>
    </submittedName>
</protein>
<name>L8P6Z4_STRVR</name>
<sequence>MGTDVGGTFTDVWVYADDGRQAVLKAPSTADIIGGILQAVELAASHFQLSVDEFCASIDRFGHGTTAGLNALLTSSAARTALITTAGFRDTLEIGRLKQQLAGLTELEIGDYRNRGRWPSVVPRQLVFEIGERVDSAGEIVVPLEQAEIDRVSDLVAAAEVEAVAVTTLWSVANPEHERRIAAALRDRFPQLFVSLSHEVAPAVGEYARMSTTAVNAALGPVMSAYLRRLDKALRQRGLAVPVVVMTSEGGVVSADVVSDQPVSVLMSGPAAGVIACQEIGRRLGLENLLTVDVGGTSFDVGTVVRGEPLMRSRLTIGGGDIQRPAIDVATIGAGGGSIARVRDGALTVGPFSAGARPGPVCYGRGGTEPTATDADLVLGVLGEEDFAGGTMRLDRAAAAEAIRERIAEPLGLGVLEAAWGIRQVLDSKMADLLRSVTIEKGHDPREFVLFAGGGQGPSHAWALCRELGIRTFVVTPTATGQSAFGTGTCELKRTVSRPHYLRLAGDGEITAQDVTPLAEKLAAMTAEAKAASTAGPALGGEGELTVRRTVAVRYRGQAHHLDVPVAEELSAPAALGKTLRRFEEQYEELYGAGSAFREAGFELTGVRVLASRRLDGEARPAARDELVPHGSRAVVFDDPAHPVDCRVYRTAFPAPGQTVSGPCLVMFPGQTLVVPPGAVARTDELGDFVVTIDGAEEEGAST</sequence>
<reference evidence="4 5" key="1">
    <citation type="journal article" date="2013" name="Genome Announc.">
        <title>Draft Genome Sequence of Streptomyces viridochromogenes Strain Tu57, Producer of Avilamycin.</title>
        <authorList>
            <person name="Gruning B.A."/>
            <person name="Erxleben A."/>
            <person name="Hahnlein A."/>
            <person name="Gunther S."/>
        </authorList>
    </citation>
    <scope>NUCLEOTIDE SEQUENCE [LARGE SCALE GENOMIC DNA]</scope>
    <source>
        <strain evidence="4 5">Tue57</strain>
    </source>
</reference>
<dbReference type="PANTHER" id="PTHR11365:SF23">
    <property type="entry name" value="HYPOTHETICAL 5-OXOPROLINASE (EUROFUNG)-RELATED"/>
    <property type="match status" value="1"/>
</dbReference>
<evidence type="ECO:0000313" key="4">
    <source>
        <dbReference type="EMBL" id="ELS51062.1"/>
    </source>
</evidence>
<dbReference type="GO" id="GO:0005829">
    <property type="term" value="C:cytosol"/>
    <property type="evidence" value="ECO:0007669"/>
    <property type="project" value="TreeGrafter"/>
</dbReference>
<dbReference type="GO" id="GO:0017168">
    <property type="term" value="F:5-oxoprolinase (ATP-hydrolyzing) activity"/>
    <property type="evidence" value="ECO:0007669"/>
    <property type="project" value="TreeGrafter"/>
</dbReference>
<organism evidence="4 5">
    <name type="scientific">Streptomyces viridochromogenes Tue57</name>
    <dbReference type="NCBI Taxonomy" id="1160705"/>
    <lineage>
        <taxon>Bacteria</taxon>
        <taxon>Bacillati</taxon>
        <taxon>Actinomycetota</taxon>
        <taxon>Actinomycetes</taxon>
        <taxon>Kitasatosporales</taxon>
        <taxon>Streptomycetaceae</taxon>
        <taxon>Streptomyces</taxon>
    </lineage>
</organism>
<dbReference type="GO" id="GO:0006749">
    <property type="term" value="P:glutathione metabolic process"/>
    <property type="evidence" value="ECO:0007669"/>
    <property type="project" value="TreeGrafter"/>
</dbReference>
<dbReference type="InterPro" id="IPR045079">
    <property type="entry name" value="Oxoprolinase-like"/>
</dbReference>
<accession>L8P6Z4</accession>
<evidence type="ECO:0000259" key="2">
    <source>
        <dbReference type="Pfam" id="PF05378"/>
    </source>
</evidence>
<dbReference type="Pfam" id="PF05378">
    <property type="entry name" value="Hydant_A_N"/>
    <property type="match status" value="1"/>
</dbReference>
<evidence type="ECO:0000259" key="3">
    <source>
        <dbReference type="Pfam" id="PF19278"/>
    </source>
</evidence>
<proteinExistence type="predicted"/>